<evidence type="ECO:0000313" key="1">
    <source>
        <dbReference type="EMBL" id="PSL38352.1"/>
    </source>
</evidence>
<reference evidence="1 3" key="1">
    <citation type="submission" date="2018-03" db="EMBL/GenBank/DDBJ databases">
        <title>Genomic Encyclopedia of Archaeal and Bacterial Type Strains, Phase II (KMG-II): from individual species to whole genera.</title>
        <authorList>
            <person name="Goeker M."/>
        </authorList>
    </citation>
    <scope>NUCLEOTIDE SEQUENCE [LARGE SCALE GENOMIC DNA]</scope>
    <source>
        <strain evidence="1 3">DSM 21548</strain>
    </source>
</reference>
<dbReference type="RefSeq" id="WP_106563382.1">
    <property type="nucleotide sequence ID" value="NZ_PYAU01000001.1"/>
</dbReference>
<gene>
    <name evidence="1" type="ORF">CLV49_1973</name>
    <name evidence="2" type="ORF">ELQ93_09345</name>
</gene>
<sequence>MALEMRDSCERCGTATPPTGTAFICSFECTWCSDCVDTFPGRACPNCGGDLQRRPSRRPAA</sequence>
<keyword evidence="4" id="KW-1185">Reference proteome</keyword>
<proteinExistence type="predicted"/>
<dbReference type="Proteomes" id="UP000241203">
    <property type="component" value="Unassembled WGS sequence"/>
</dbReference>
<dbReference type="EMBL" id="PYAU01000001">
    <property type="protein sequence ID" value="PSL38352.1"/>
    <property type="molecule type" value="Genomic_DNA"/>
</dbReference>
<reference evidence="2 4" key="2">
    <citation type="submission" date="2018-12" db="EMBL/GenBank/DDBJ databases">
        <authorList>
            <person name="hu s."/>
            <person name="Xu Y."/>
            <person name="Xu B."/>
            <person name="Li F."/>
        </authorList>
    </citation>
    <scope>NUCLEOTIDE SEQUENCE [LARGE SCALE GENOMIC DNA]</scope>
    <source>
        <strain evidence="2 4">KSW2-17</strain>
    </source>
</reference>
<evidence type="ECO:0000313" key="4">
    <source>
        <dbReference type="Proteomes" id="UP000268291"/>
    </source>
</evidence>
<evidence type="ECO:0000313" key="2">
    <source>
        <dbReference type="EMBL" id="RUQ87117.1"/>
    </source>
</evidence>
<dbReference type="Pfam" id="PF06906">
    <property type="entry name" value="DUF1272"/>
    <property type="match status" value="1"/>
</dbReference>
<evidence type="ECO:0000313" key="3">
    <source>
        <dbReference type="Proteomes" id="UP000241203"/>
    </source>
</evidence>
<dbReference type="Proteomes" id="UP000268291">
    <property type="component" value="Unassembled WGS sequence"/>
</dbReference>
<dbReference type="EMBL" id="RZGY01000001">
    <property type="protein sequence ID" value="RUQ87117.1"/>
    <property type="molecule type" value="Genomic_DNA"/>
</dbReference>
<dbReference type="AlphaFoldDB" id="A0A2P8GWM1"/>
<dbReference type="InterPro" id="IPR010696">
    <property type="entry name" value="DUF1272"/>
</dbReference>
<accession>A0A2P8GWM1</accession>
<name>A0A2P8GWM1_9MICO</name>
<comment type="caution">
    <text evidence="1">The sequence shown here is derived from an EMBL/GenBank/DDBJ whole genome shotgun (WGS) entry which is preliminary data.</text>
</comment>
<organism evidence="1 3">
    <name type="scientific">Labedella gwakjiensis</name>
    <dbReference type="NCBI Taxonomy" id="390269"/>
    <lineage>
        <taxon>Bacteria</taxon>
        <taxon>Bacillati</taxon>
        <taxon>Actinomycetota</taxon>
        <taxon>Actinomycetes</taxon>
        <taxon>Micrococcales</taxon>
        <taxon>Microbacteriaceae</taxon>
        <taxon>Labedella</taxon>
    </lineage>
</organism>
<protein>
    <submittedName>
        <fullName evidence="2">DUF1272 domain-containing protein</fullName>
    </submittedName>
</protein>
<dbReference type="OrthoDB" id="9808883at2"/>